<dbReference type="EMBL" id="CP100595">
    <property type="protein sequence ID" value="UTJ05492.1"/>
    <property type="molecule type" value="Genomic_DNA"/>
</dbReference>
<keyword evidence="2" id="KW-1185">Reference proteome</keyword>
<gene>
    <name evidence="1" type="ORF">NJU99_09465</name>
</gene>
<reference evidence="1" key="1">
    <citation type="submission" date="2022-07" db="EMBL/GenBank/DDBJ databases">
        <title>Arcobacter roscoffensis sp. nov., a marine bacterium isolated from coastal seawater collected from Roscoff, France.</title>
        <authorList>
            <person name="Pascual J."/>
            <person name="Lepeaux C."/>
            <person name="Methner A."/>
            <person name="Overmann J."/>
        </authorList>
    </citation>
    <scope>NUCLEOTIDE SEQUENCE</scope>
    <source>
        <strain evidence="1">ARW1-2F2</strain>
    </source>
</reference>
<organism evidence="1 2">
    <name type="scientific">Arcobacter roscoffensis</name>
    <dbReference type="NCBI Taxonomy" id="2961520"/>
    <lineage>
        <taxon>Bacteria</taxon>
        <taxon>Pseudomonadati</taxon>
        <taxon>Campylobacterota</taxon>
        <taxon>Epsilonproteobacteria</taxon>
        <taxon>Campylobacterales</taxon>
        <taxon>Arcobacteraceae</taxon>
        <taxon>Arcobacter</taxon>
    </lineage>
</organism>
<dbReference type="RefSeq" id="WP_254575673.1">
    <property type="nucleotide sequence ID" value="NZ_CP100595.1"/>
</dbReference>
<evidence type="ECO:0000313" key="1">
    <source>
        <dbReference type="EMBL" id="UTJ05492.1"/>
    </source>
</evidence>
<evidence type="ECO:0000313" key="2">
    <source>
        <dbReference type="Proteomes" id="UP001060012"/>
    </source>
</evidence>
<evidence type="ECO:0008006" key="3">
    <source>
        <dbReference type="Google" id="ProtNLM"/>
    </source>
</evidence>
<protein>
    <recommendedName>
        <fullName evidence="3">Flagellin</fullName>
    </recommendedName>
</protein>
<dbReference type="Proteomes" id="UP001060012">
    <property type="component" value="Chromosome"/>
</dbReference>
<name>A0ABY5DZV5_9BACT</name>
<proteinExistence type="predicted"/>
<sequence length="119" mass="13665">MEYGLISNIDQFRDNKTIELEQVHASTQTSKLGERNNLSELRREEFLKAGEAAQVEKAKNETASNSYEYTLTNMNFGFNSSSKDFYVRTQRGESENQFPTEDMMKLKAFLMNQAKESAS</sequence>
<accession>A0ABY5DZV5</accession>